<dbReference type="AlphaFoldDB" id="A0A5J4RFM9"/>
<protein>
    <submittedName>
        <fullName evidence="1">Uncharacterized protein</fullName>
    </submittedName>
</protein>
<proteinExistence type="predicted"/>
<reference evidence="1" key="1">
    <citation type="submission" date="2019-03" db="EMBL/GenBank/DDBJ databases">
        <title>Single cell metagenomics reveals metabolic interactions within the superorganism composed of flagellate Streblomastix strix and complex community of Bacteroidetes bacteria on its surface.</title>
        <authorList>
            <person name="Treitli S.C."/>
            <person name="Kolisko M."/>
            <person name="Husnik F."/>
            <person name="Keeling P."/>
            <person name="Hampl V."/>
        </authorList>
    </citation>
    <scope>NUCLEOTIDE SEQUENCE</scope>
    <source>
        <strain evidence="1">STM</strain>
    </source>
</reference>
<organism evidence="1">
    <name type="scientific">termite gut metagenome</name>
    <dbReference type="NCBI Taxonomy" id="433724"/>
    <lineage>
        <taxon>unclassified sequences</taxon>
        <taxon>metagenomes</taxon>
        <taxon>organismal metagenomes</taxon>
    </lineage>
</organism>
<evidence type="ECO:0000313" key="1">
    <source>
        <dbReference type="EMBL" id="KAA6331703.1"/>
    </source>
</evidence>
<accession>A0A5J4RFM9</accession>
<gene>
    <name evidence="1" type="ORF">EZS27_019718</name>
</gene>
<comment type="caution">
    <text evidence="1">The sequence shown here is derived from an EMBL/GenBank/DDBJ whole genome shotgun (WGS) entry which is preliminary data.</text>
</comment>
<sequence>MGRKKLPRPPVDELYATIFKMLVLAFILEDFDICGAGESSASRVIELREKEGRIPVPLRERSDAVFDGHCNPIETLSHSFVCKPVYPKICRRRYKESNSDKHFSNEYDFTLKGLKMVPELGIFLKEEDRKLSR</sequence>
<dbReference type="EMBL" id="SNRY01001337">
    <property type="protein sequence ID" value="KAA6331703.1"/>
    <property type="molecule type" value="Genomic_DNA"/>
</dbReference>
<name>A0A5J4RFM9_9ZZZZ</name>